<feature type="region of interest" description="Disordered" evidence="1">
    <location>
        <begin position="249"/>
        <end position="274"/>
    </location>
</feature>
<feature type="compositionally biased region" description="Polar residues" evidence="1">
    <location>
        <begin position="447"/>
        <end position="465"/>
    </location>
</feature>
<dbReference type="Proteomes" id="UP000038009">
    <property type="component" value="Unassembled WGS sequence"/>
</dbReference>
<feature type="region of interest" description="Disordered" evidence="1">
    <location>
        <begin position="64"/>
        <end position="102"/>
    </location>
</feature>
<feature type="region of interest" description="Disordered" evidence="1">
    <location>
        <begin position="12"/>
        <end position="36"/>
    </location>
</feature>
<feature type="region of interest" description="Disordered" evidence="1">
    <location>
        <begin position="534"/>
        <end position="582"/>
    </location>
</feature>
<dbReference type="OrthoDB" id="266719at2759"/>
<feature type="compositionally biased region" description="Polar residues" evidence="1">
    <location>
        <begin position="71"/>
        <end position="102"/>
    </location>
</feature>
<reference evidence="2 3" key="1">
    <citation type="journal article" date="2015" name="PLoS Pathog.">
        <title>Leptomonas seymouri: Adaptations to the Dixenous Life Cycle Analyzed by Genome Sequencing, Transcriptome Profiling and Co-infection with Leishmania donovani.</title>
        <authorList>
            <person name="Kraeva N."/>
            <person name="Butenko A."/>
            <person name="Hlavacova J."/>
            <person name="Kostygov A."/>
            <person name="Myskova J."/>
            <person name="Grybchuk D."/>
            <person name="Lestinova T."/>
            <person name="Votypka J."/>
            <person name="Volf P."/>
            <person name="Opperdoes F."/>
            <person name="Flegontov P."/>
            <person name="Lukes J."/>
            <person name="Yurchenko V."/>
        </authorList>
    </citation>
    <scope>NUCLEOTIDE SEQUENCE [LARGE SCALE GENOMIC DNA]</scope>
    <source>
        <strain evidence="2 3">ATCC 30220</strain>
    </source>
</reference>
<protein>
    <submittedName>
        <fullName evidence="2">Uncharacterized protein</fullName>
    </submittedName>
</protein>
<proteinExistence type="predicted"/>
<feature type="compositionally biased region" description="Basic and acidic residues" evidence="1">
    <location>
        <begin position="568"/>
        <end position="580"/>
    </location>
</feature>
<organism evidence="2 3">
    <name type="scientific">Leptomonas seymouri</name>
    <dbReference type="NCBI Taxonomy" id="5684"/>
    <lineage>
        <taxon>Eukaryota</taxon>
        <taxon>Discoba</taxon>
        <taxon>Euglenozoa</taxon>
        <taxon>Kinetoplastea</taxon>
        <taxon>Metakinetoplastina</taxon>
        <taxon>Trypanosomatida</taxon>
        <taxon>Trypanosomatidae</taxon>
        <taxon>Leishmaniinae</taxon>
        <taxon>Leptomonas</taxon>
    </lineage>
</organism>
<evidence type="ECO:0000256" key="1">
    <source>
        <dbReference type="SAM" id="MobiDB-lite"/>
    </source>
</evidence>
<dbReference type="EMBL" id="LJSK01000135">
    <property type="protein sequence ID" value="KPI86367.1"/>
    <property type="molecule type" value="Genomic_DNA"/>
</dbReference>
<name>A0A0N0P5T6_LEPSE</name>
<evidence type="ECO:0000313" key="3">
    <source>
        <dbReference type="Proteomes" id="UP000038009"/>
    </source>
</evidence>
<feature type="region of interest" description="Disordered" evidence="1">
    <location>
        <begin position="731"/>
        <end position="806"/>
    </location>
</feature>
<sequence>MRLSHNPIVLFAEESAAGDESSSSARQRRSPATAGISTAALAARVTAEPLHRITCASSVAGDTATAVSPDANGSTTKDESPTSSESLTASRHTDVQSNADVGATRATTSATVLLNATFTAMAPSSHMPASASGRSGLTSQYRSYQPSSLFGGNTALAPSASLSSWQMLAGTAANKRMASTVTSDYNSSASAQLGDSDPDAEMKASIAACYRPLDVTARPANGRGSMGSFSQHEPVALDHVSALTTQQAAEKGEVAGSKFSVSEQSAGQRTSGADLNVAKPEAGEEGELLPLIASDAATPVAVPASVQAVLKNPLATKEELWTALRTACQQCELLQSYLETPDVRPTAEDEAASKTQAAVTAAAAAAACSSPSLQNLNDAANNSNESSCPPAEKQGIRCSGNAERIRELDHGRLTHLSGAPRRVSTDSKEGCGLPTEIPRESEGAKTAATTSAHSNGSMQASSPNKSVEKRKAQGAASTASTDAIVPSLSTSALLRGRAKFGSTAASANSPATGSAGVSAALRSCVAEEIRRMETTLKGQRQQQQQKQKQKPKQKQHSASLEVPPARQVESERGEGTEAEGKAPSLAASSILINHRRDTGYRTNIIIKAPDDAIPGSPKMREAREMERRPSLTSAQSLPRDPRRPHHTDDAEGSVRESKGGSDDTEEQERADNACRQRRHHNGSGAGGGRERAELRRHASSTSDSTSVKSGNGFAMPSILSAHSDSLWKSSFMSHSHDSNRTPLPHPPSPLANESIVAPGRACSPPSPPHSYHRRRHGASCASAESVDNGPEDSVSSNERGGGQTEGTDSLIALVLPTSAHCSIAPTTLPALKDEDAPTGPRSMRPSHPLGTAEKEDHRGKQRGSRDASRTGAVQQSSWLTRSGSPASPSNSGLPSIHSPPSSSQKSILSQCPSPCSGRGGGAWASSSATVEPIHARTAKLHPSGAQEARTPPGSANRNADGRVLSLLPQAQETVTPATLGSASCAHSHANSSTAASSLMEMMRQMADEDMPVSSSCDGKKAELREWRRQAAKMGLRGAPSTC</sequence>
<comment type="caution">
    <text evidence="2">The sequence shown here is derived from an EMBL/GenBank/DDBJ whole genome shotgun (WGS) entry which is preliminary data.</text>
</comment>
<gene>
    <name evidence="2" type="ORF">ABL78_4593</name>
</gene>
<feature type="compositionally biased region" description="Low complexity" evidence="1">
    <location>
        <begin position="699"/>
        <end position="709"/>
    </location>
</feature>
<feature type="compositionally biased region" description="Basic and acidic residues" evidence="1">
    <location>
        <begin position="618"/>
        <end position="629"/>
    </location>
</feature>
<feature type="region of interest" description="Disordered" evidence="1">
    <location>
        <begin position="827"/>
        <end position="960"/>
    </location>
</feature>
<feature type="compositionally biased region" description="Basic and acidic residues" evidence="1">
    <location>
        <begin position="646"/>
        <end position="674"/>
    </location>
</feature>
<keyword evidence="3" id="KW-1185">Reference proteome</keyword>
<feature type="region of interest" description="Disordered" evidence="1">
    <location>
        <begin position="409"/>
        <end position="480"/>
    </location>
</feature>
<feature type="compositionally biased region" description="Low complexity" evidence="1">
    <location>
        <begin position="537"/>
        <end position="546"/>
    </location>
</feature>
<feature type="compositionally biased region" description="Basic and acidic residues" evidence="1">
    <location>
        <begin position="852"/>
        <end position="868"/>
    </location>
</feature>
<feature type="compositionally biased region" description="Polar residues" evidence="1">
    <location>
        <begin position="871"/>
        <end position="890"/>
    </location>
</feature>
<feature type="region of interest" description="Disordered" evidence="1">
    <location>
        <begin position="609"/>
        <end position="711"/>
    </location>
</feature>
<feature type="compositionally biased region" description="Low complexity" evidence="1">
    <location>
        <begin position="891"/>
        <end position="913"/>
    </location>
</feature>
<evidence type="ECO:0000313" key="2">
    <source>
        <dbReference type="EMBL" id="KPI86367.1"/>
    </source>
</evidence>
<feature type="compositionally biased region" description="Polar residues" evidence="1">
    <location>
        <begin position="259"/>
        <end position="273"/>
    </location>
</feature>
<dbReference type="VEuPathDB" id="TriTrypDB:Lsey_0135_0230"/>
<dbReference type="AlphaFoldDB" id="A0A0N0P5T6"/>
<accession>A0A0N0P5T6</accession>